<comment type="similarity">
    <text evidence="7">Belongs to the glycosyltransferase 28 family.</text>
</comment>
<dbReference type="InterPro" id="IPR052474">
    <property type="entry name" value="UDP-GlcNAc_transferase"/>
</dbReference>
<comment type="subcellular location">
    <subcellularLocation>
        <location evidence="7">Endoplasmic reticulum</location>
    </subcellularLocation>
</comment>
<evidence type="ECO:0000313" key="10">
    <source>
        <dbReference type="EMBL" id="KAI1875182.1"/>
    </source>
</evidence>
<dbReference type="PANTHER" id="PTHR47043:SF1">
    <property type="entry name" value="UDP-N-ACETYLGLUCOSAMINE TRANSFERASE SUBUNIT ALG13"/>
    <property type="match status" value="1"/>
</dbReference>
<comment type="caution">
    <text evidence="10">The sequence shown here is derived from an EMBL/GenBank/DDBJ whole genome shotgun (WGS) entry which is preliminary data.</text>
</comment>
<dbReference type="AlphaFoldDB" id="A0A9P9WQI6"/>
<name>A0A9P9WQI6_9PEZI</name>
<organism evidence="10 11">
    <name type="scientific">Neoarthrinium moseri</name>
    <dbReference type="NCBI Taxonomy" id="1658444"/>
    <lineage>
        <taxon>Eukaryota</taxon>
        <taxon>Fungi</taxon>
        <taxon>Dikarya</taxon>
        <taxon>Ascomycota</taxon>
        <taxon>Pezizomycotina</taxon>
        <taxon>Sordariomycetes</taxon>
        <taxon>Xylariomycetidae</taxon>
        <taxon>Amphisphaeriales</taxon>
        <taxon>Apiosporaceae</taxon>
        <taxon>Neoarthrinium</taxon>
    </lineage>
</organism>
<sequence>MAKQSEPVSPPASEDDEYYKNIKSFFSGAITNPNTEPPSISSLETPYANSDDDGDARIMADPAIAAAVPRYRQPGRTMFVTIGSIASFKTLIQEVLSEPFLHVLEALKFNRLIIQCGPDLEYFEEIRPQKGFDSHWIAIEGFSYTDNIKPYYLKCTPSDGAGTILESLNVDARVIVVPNTSLMDNHQLELAEELARQGYLVHGHLGKLHEDVEQMETFQPTNWPPKPPENSVYRHLGDIIGSIFPNNRKEPLTAAEKSTLPLEQQMWNDMVGGQPFSDGDPRHDFLSGHWSEKKNNMYQEWRQNWYAKKKLEQQLAEGNNDKAS</sequence>
<protein>
    <recommendedName>
        <fullName evidence="3 7">UDP-N-acetylglucosamine transferase subunit ALG13</fullName>
        <ecNumber evidence="2 7">2.4.1.141</ecNumber>
    </recommendedName>
    <alternativeName>
        <fullName evidence="5 7">Asparagine-linked glycosylation protein 13</fullName>
    </alternativeName>
</protein>
<evidence type="ECO:0000259" key="9">
    <source>
        <dbReference type="Pfam" id="PF04101"/>
    </source>
</evidence>
<evidence type="ECO:0000256" key="4">
    <source>
        <dbReference type="ARBA" id="ARBA00024804"/>
    </source>
</evidence>
<evidence type="ECO:0000256" key="5">
    <source>
        <dbReference type="ARBA" id="ARBA00032061"/>
    </source>
</evidence>
<dbReference type="GO" id="GO:0043541">
    <property type="term" value="C:UDP-N-acetylglucosamine transferase complex"/>
    <property type="evidence" value="ECO:0007669"/>
    <property type="project" value="TreeGrafter"/>
</dbReference>
<dbReference type="Proteomes" id="UP000829685">
    <property type="component" value="Unassembled WGS sequence"/>
</dbReference>
<feature type="domain" description="Glycosyl transferase family 28 C-terminal" evidence="9">
    <location>
        <begin position="77"/>
        <end position="220"/>
    </location>
</feature>
<evidence type="ECO:0000256" key="3">
    <source>
        <dbReference type="ARBA" id="ARBA00017468"/>
    </source>
</evidence>
<keyword evidence="7" id="KW-0256">Endoplasmic reticulum</keyword>
<evidence type="ECO:0000256" key="8">
    <source>
        <dbReference type="SAM" id="MobiDB-lite"/>
    </source>
</evidence>
<feature type="compositionally biased region" description="Polar residues" evidence="8">
    <location>
        <begin position="29"/>
        <end position="48"/>
    </location>
</feature>
<proteinExistence type="inferred from homology"/>
<keyword evidence="7" id="KW-0328">Glycosyltransferase</keyword>
<keyword evidence="7" id="KW-0808">Transferase</keyword>
<gene>
    <name evidence="7" type="primary">ALG13</name>
    <name evidence="10" type="ORF">JX265_004240</name>
</gene>
<evidence type="ECO:0000256" key="1">
    <source>
        <dbReference type="ARBA" id="ARBA00011198"/>
    </source>
</evidence>
<dbReference type="GO" id="GO:0006488">
    <property type="term" value="P:dolichol-linked oligosaccharide biosynthetic process"/>
    <property type="evidence" value="ECO:0007669"/>
    <property type="project" value="TreeGrafter"/>
</dbReference>
<comment type="catalytic activity">
    <reaction evidence="6">
        <text>an N-acetyl-alpha-D-glucosaminyl-diphospho-di-trans,poly-cis-dolichol + UDP-N-acetyl-alpha-D-glucosamine = an N,N'-diacetylchitobiosyl-diphospho-di-trans,poly-cis-dolichol + UDP + H(+)</text>
        <dbReference type="Rhea" id="RHEA:23380"/>
        <dbReference type="Rhea" id="RHEA-COMP:19507"/>
        <dbReference type="Rhea" id="RHEA-COMP:19510"/>
        <dbReference type="ChEBI" id="CHEBI:15378"/>
        <dbReference type="ChEBI" id="CHEBI:57269"/>
        <dbReference type="ChEBI" id="CHEBI:57705"/>
        <dbReference type="ChEBI" id="CHEBI:58223"/>
        <dbReference type="ChEBI" id="CHEBI:58427"/>
        <dbReference type="EC" id="2.4.1.141"/>
    </reaction>
</comment>
<reference evidence="10" key="1">
    <citation type="submission" date="2021-03" db="EMBL/GenBank/DDBJ databases">
        <title>Revisited historic fungal species revealed as producer of novel bioactive compounds through whole genome sequencing and comparative genomics.</title>
        <authorList>
            <person name="Vignolle G.A."/>
            <person name="Hochenegger N."/>
            <person name="Mach R.L."/>
            <person name="Mach-Aigner A.R."/>
            <person name="Javad Rahimi M."/>
            <person name="Salim K.A."/>
            <person name="Chan C.M."/>
            <person name="Lim L.B.L."/>
            <person name="Cai F."/>
            <person name="Druzhinina I.S."/>
            <person name="U'Ren J.M."/>
            <person name="Derntl C."/>
        </authorList>
    </citation>
    <scope>NUCLEOTIDE SEQUENCE</scope>
    <source>
        <strain evidence="10">TUCIM 5799</strain>
    </source>
</reference>
<evidence type="ECO:0000256" key="7">
    <source>
        <dbReference type="RuleBase" id="RU362128"/>
    </source>
</evidence>
<dbReference type="InterPro" id="IPR007235">
    <property type="entry name" value="Glyco_trans_28_C"/>
</dbReference>
<dbReference type="GO" id="GO:0004577">
    <property type="term" value="F:N-acetylglucosaminyldiphosphodolichol N-acetylglucosaminyltransferase activity"/>
    <property type="evidence" value="ECO:0007669"/>
    <property type="project" value="UniProtKB-EC"/>
</dbReference>
<feature type="region of interest" description="Disordered" evidence="8">
    <location>
        <begin position="28"/>
        <end position="54"/>
    </location>
</feature>
<evidence type="ECO:0000256" key="6">
    <source>
        <dbReference type="ARBA" id="ARBA00048184"/>
    </source>
</evidence>
<keyword evidence="11" id="KW-1185">Reference proteome</keyword>
<evidence type="ECO:0000256" key="2">
    <source>
        <dbReference type="ARBA" id="ARBA00012614"/>
    </source>
</evidence>
<comment type="subunit">
    <text evidence="1 7">Heterodimer with ALG14 to form a functional enzyme.</text>
</comment>
<dbReference type="EC" id="2.4.1.141" evidence="2 7"/>
<comment type="function">
    <text evidence="4 7">Involved in protein N-glycosylation. Essential for the second step of the dolichol-linked oligosaccharide pathway.</text>
</comment>
<dbReference type="EMBL" id="JAFIMR010000008">
    <property type="protein sequence ID" value="KAI1875182.1"/>
    <property type="molecule type" value="Genomic_DNA"/>
</dbReference>
<dbReference type="Gene3D" id="3.40.50.2000">
    <property type="entry name" value="Glycogen Phosphorylase B"/>
    <property type="match status" value="1"/>
</dbReference>
<evidence type="ECO:0000313" key="11">
    <source>
        <dbReference type="Proteomes" id="UP000829685"/>
    </source>
</evidence>
<accession>A0A9P9WQI6</accession>
<dbReference type="Pfam" id="PF04101">
    <property type="entry name" value="Glyco_tran_28_C"/>
    <property type="match status" value="1"/>
</dbReference>
<dbReference type="PANTHER" id="PTHR47043">
    <property type="entry name" value="UDP-N-ACETYLGLUCOSAMINE TRANSFERASE SUBUNIT ALG13"/>
    <property type="match status" value="1"/>
</dbReference>